<organism evidence="1 2">
    <name type="scientific">Candidatus Eisenbergiella merdipullorum</name>
    <dbReference type="NCBI Taxonomy" id="2838553"/>
    <lineage>
        <taxon>Bacteria</taxon>
        <taxon>Bacillati</taxon>
        <taxon>Bacillota</taxon>
        <taxon>Clostridia</taxon>
        <taxon>Lachnospirales</taxon>
        <taxon>Lachnospiraceae</taxon>
        <taxon>Eisenbergiella</taxon>
    </lineage>
</organism>
<comment type="caution">
    <text evidence="1">The sequence shown here is derived from an EMBL/GenBank/DDBJ whole genome shotgun (WGS) entry which is preliminary data.</text>
</comment>
<dbReference type="EMBL" id="DWYY01000091">
    <property type="protein sequence ID" value="HJA93160.1"/>
    <property type="molecule type" value="Genomic_DNA"/>
</dbReference>
<dbReference type="GO" id="GO:0006352">
    <property type="term" value="P:DNA-templated transcription initiation"/>
    <property type="evidence" value="ECO:0007669"/>
    <property type="project" value="InterPro"/>
</dbReference>
<gene>
    <name evidence="1" type="ORF">H9717_08635</name>
</gene>
<evidence type="ECO:0008006" key="3">
    <source>
        <dbReference type="Google" id="ProtNLM"/>
    </source>
</evidence>
<reference evidence="1" key="2">
    <citation type="submission" date="2021-04" db="EMBL/GenBank/DDBJ databases">
        <authorList>
            <person name="Gilroy R."/>
        </authorList>
    </citation>
    <scope>NUCLEOTIDE SEQUENCE</scope>
    <source>
        <strain evidence="1">CHK179-7159</strain>
    </source>
</reference>
<proteinExistence type="predicted"/>
<dbReference type="Proteomes" id="UP000886858">
    <property type="component" value="Unassembled WGS sequence"/>
</dbReference>
<name>A0A9D2I6B7_9FIRM</name>
<evidence type="ECO:0000313" key="2">
    <source>
        <dbReference type="Proteomes" id="UP000886858"/>
    </source>
</evidence>
<accession>A0A9D2I6B7</accession>
<dbReference type="InterPro" id="IPR013325">
    <property type="entry name" value="RNA_pol_sigma_r2"/>
</dbReference>
<sequence length="248" mass="27044">MNQEMEFAARLESIKRLAKEQGGLVQEKQVRDAFADMHFDEGQMKLVFDYLTGQKIGIGEPLDPEEYLSQEEIDYLDSYLEGLAGMESPSDGEKEAVTLSAMAGDADAKRRLTEIYLPQVADIAKLYAGQGALLEDLIGEGNLALAMAVEMLQSAENASQAEGLIGSMIMEAMENHIAENVQEKETGQKIADKVNTVADQARELAESLGRKVTLSELADETGMSLFDLKEAVDLSGDAIEDIDSKTEN</sequence>
<dbReference type="SUPFAM" id="SSF88946">
    <property type="entry name" value="Sigma2 domain of RNA polymerase sigma factors"/>
    <property type="match status" value="1"/>
</dbReference>
<dbReference type="Gene3D" id="1.20.120.1810">
    <property type="match status" value="1"/>
</dbReference>
<dbReference type="AlphaFoldDB" id="A0A9D2I6B7"/>
<dbReference type="GO" id="GO:0003700">
    <property type="term" value="F:DNA-binding transcription factor activity"/>
    <property type="evidence" value="ECO:0007669"/>
    <property type="project" value="InterPro"/>
</dbReference>
<protein>
    <recommendedName>
        <fullName evidence="3">RNA polymerase sigma-70 region 3 domain-containing protein</fullName>
    </recommendedName>
</protein>
<reference evidence="1" key="1">
    <citation type="journal article" date="2021" name="PeerJ">
        <title>Extensive microbial diversity within the chicken gut microbiome revealed by metagenomics and culture.</title>
        <authorList>
            <person name="Gilroy R."/>
            <person name="Ravi A."/>
            <person name="Getino M."/>
            <person name="Pursley I."/>
            <person name="Horton D.L."/>
            <person name="Alikhan N.F."/>
            <person name="Baker D."/>
            <person name="Gharbi K."/>
            <person name="Hall N."/>
            <person name="Watson M."/>
            <person name="Adriaenssens E.M."/>
            <person name="Foster-Nyarko E."/>
            <person name="Jarju S."/>
            <person name="Secka A."/>
            <person name="Antonio M."/>
            <person name="Oren A."/>
            <person name="Chaudhuri R.R."/>
            <person name="La Ragione R."/>
            <person name="Hildebrand F."/>
            <person name="Pallen M.J."/>
        </authorList>
    </citation>
    <scope>NUCLEOTIDE SEQUENCE</scope>
    <source>
        <strain evidence="1">CHK179-7159</strain>
    </source>
</reference>
<evidence type="ECO:0000313" key="1">
    <source>
        <dbReference type="EMBL" id="HJA93160.1"/>
    </source>
</evidence>